<dbReference type="RefSeq" id="XP_041152162.1">
    <property type="nucleotide sequence ID" value="XM_041301035.1"/>
</dbReference>
<comment type="caution">
    <text evidence="1">The sequence shown here is derived from an EMBL/GenBank/DDBJ whole genome shotgun (WGS) entry which is preliminary data.</text>
</comment>
<dbReference type="AlphaFoldDB" id="A0A9P7AAL9"/>
<reference evidence="1" key="1">
    <citation type="journal article" date="2020" name="New Phytol.">
        <title>Comparative genomics reveals dynamic genome evolution in host specialist ectomycorrhizal fungi.</title>
        <authorList>
            <person name="Lofgren L.A."/>
            <person name="Nguyen N.H."/>
            <person name="Vilgalys R."/>
            <person name="Ruytinx J."/>
            <person name="Liao H.L."/>
            <person name="Branco S."/>
            <person name="Kuo A."/>
            <person name="LaButti K."/>
            <person name="Lipzen A."/>
            <person name="Andreopoulos W."/>
            <person name="Pangilinan J."/>
            <person name="Riley R."/>
            <person name="Hundley H."/>
            <person name="Na H."/>
            <person name="Barry K."/>
            <person name="Grigoriev I.V."/>
            <person name="Stajich J.E."/>
            <person name="Kennedy P.G."/>
        </authorList>
    </citation>
    <scope>NUCLEOTIDE SEQUENCE</scope>
    <source>
        <strain evidence="1">S12</strain>
    </source>
</reference>
<dbReference type="GeneID" id="64594799"/>
<accession>A0A9P7AAL9</accession>
<evidence type="ECO:0000313" key="2">
    <source>
        <dbReference type="Proteomes" id="UP000719766"/>
    </source>
</evidence>
<sequence length="322" mass="36512">MDVYKINIKKSQIDGFTQSALMHLREGFDTDDDPDNLNIDILDDLDDDLDDFTETSDDIWTNSPELTVIPLPSNLGVMSVQQVVSLHASIYTKTWKQMMKLEPRKDQLEKYKHLLRDQLKISTAVRDPNARGQRNKSLAWFWSVEVELGGPNQLWNEECHASYSGRQSRMYSLLAQDAQAAFQDLQTMLIDALDESLGNWPVGGFKQQCSFFGSDHALQSQVAMGDNYFCDTDPALLSCKEHHFGDSQASRSYSSVGSRAHVEYGSGPHLFIPPMVMGLRWIREHLLTLLEEPQAGICDKMTEMQMYATILDRLKIGKGEQP</sequence>
<evidence type="ECO:0000313" key="1">
    <source>
        <dbReference type="EMBL" id="KAG1784677.1"/>
    </source>
</evidence>
<name>A0A9P7AAL9_9AGAM</name>
<dbReference type="EMBL" id="JABBWE010000133">
    <property type="protein sequence ID" value="KAG1784677.1"/>
    <property type="molecule type" value="Genomic_DNA"/>
</dbReference>
<gene>
    <name evidence="1" type="ORF">HD556DRAFT_1314890</name>
</gene>
<keyword evidence="2" id="KW-1185">Reference proteome</keyword>
<organism evidence="1 2">
    <name type="scientific">Suillus plorans</name>
    <dbReference type="NCBI Taxonomy" id="116603"/>
    <lineage>
        <taxon>Eukaryota</taxon>
        <taxon>Fungi</taxon>
        <taxon>Dikarya</taxon>
        <taxon>Basidiomycota</taxon>
        <taxon>Agaricomycotina</taxon>
        <taxon>Agaricomycetes</taxon>
        <taxon>Agaricomycetidae</taxon>
        <taxon>Boletales</taxon>
        <taxon>Suillineae</taxon>
        <taxon>Suillaceae</taxon>
        <taxon>Suillus</taxon>
    </lineage>
</organism>
<dbReference type="Proteomes" id="UP000719766">
    <property type="component" value="Unassembled WGS sequence"/>
</dbReference>
<proteinExistence type="predicted"/>
<protein>
    <submittedName>
        <fullName evidence="1">Uncharacterized protein</fullName>
    </submittedName>
</protein>